<feature type="transmembrane region" description="Helical" evidence="7">
    <location>
        <begin position="215"/>
        <end position="240"/>
    </location>
</feature>
<feature type="transmembrane region" description="Helical" evidence="7">
    <location>
        <begin position="144"/>
        <end position="163"/>
    </location>
</feature>
<dbReference type="RefSeq" id="WP_072852297.1">
    <property type="nucleotide sequence ID" value="NZ_FQVI01000013.1"/>
</dbReference>
<keyword evidence="6 7" id="KW-0472">Membrane</keyword>
<dbReference type="Pfam" id="PF07690">
    <property type="entry name" value="MFS_1"/>
    <property type="match status" value="1"/>
</dbReference>
<evidence type="ECO:0000256" key="6">
    <source>
        <dbReference type="ARBA" id="ARBA00023136"/>
    </source>
</evidence>
<evidence type="ECO:0000256" key="4">
    <source>
        <dbReference type="ARBA" id="ARBA00022692"/>
    </source>
</evidence>
<feature type="transmembrane region" description="Helical" evidence="7">
    <location>
        <begin position="169"/>
        <end position="187"/>
    </location>
</feature>
<dbReference type="InterPro" id="IPR036259">
    <property type="entry name" value="MFS_trans_sf"/>
</dbReference>
<feature type="transmembrane region" description="Helical" evidence="7">
    <location>
        <begin position="77"/>
        <end position="94"/>
    </location>
</feature>
<keyword evidence="2" id="KW-0813">Transport</keyword>
<evidence type="ECO:0000256" key="5">
    <source>
        <dbReference type="ARBA" id="ARBA00022989"/>
    </source>
</evidence>
<feature type="transmembrane region" description="Helical" evidence="7">
    <location>
        <begin position="100"/>
        <end position="123"/>
    </location>
</feature>
<name>A0A1M4YXZ5_9CLOT</name>
<keyword evidence="10" id="KW-1185">Reference proteome</keyword>
<protein>
    <submittedName>
        <fullName evidence="9">Predicted arabinose efflux permease, MFS family</fullName>
    </submittedName>
</protein>
<keyword evidence="3" id="KW-1003">Cell membrane</keyword>
<dbReference type="AlphaFoldDB" id="A0A1M4YXZ5"/>
<dbReference type="PANTHER" id="PTHR43124:SF3">
    <property type="entry name" value="CHLORAMPHENICOL EFFLUX PUMP RV0191"/>
    <property type="match status" value="1"/>
</dbReference>
<dbReference type="Gene3D" id="1.20.1250.20">
    <property type="entry name" value="MFS general substrate transporter like domains"/>
    <property type="match status" value="1"/>
</dbReference>
<feature type="transmembrane region" description="Helical" evidence="7">
    <location>
        <begin position="337"/>
        <end position="357"/>
    </location>
</feature>
<reference evidence="9 10" key="1">
    <citation type="submission" date="2016-11" db="EMBL/GenBank/DDBJ databases">
        <authorList>
            <person name="Jaros S."/>
            <person name="Januszkiewicz K."/>
            <person name="Wedrychowicz H."/>
        </authorList>
    </citation>
    <scope>NUCLEOTIDE SEQUENCE [LARGE SCALE GENOMIC DNA]</scope>
    <source>
        <strain evidence="9 10">DSM 17459</strain>
    </source>
</reference>
<feature type="transmembrane region" description="Helical" evidence="7">
    <location>
        <begin position="369"/>
        <end position="391"/>
    </location>
</feature>
<evidence type="ECO:0000256" key="1">
    <source>
        <dbReference type="ARBA" id="ARBA00004651"/>
    </source>
</evidence>
<dbReference type="Proteomes" id="UP000184245">
    <property type="component" value="Unassembled WGS sequence"/>
</dbReference>
<dbReference type="InterPro" id="IPR011701">
    <property type="entry name" value="MFS"/>
</dbReference>
<dbReference type="STRING" id="1122155.SAMN02745158_02537"/>
<organism evidence="9 10">
    <name type="scientific">Lactonifactor longoviformis DSM 17459</name>
    <dbReference type="NCBI Taxonomy" id="1122155"/>
    <lineage>
        <taxon>Bacteria</taxon>
        <taxon>Bacillati</taxon>
        <taxon>Bacillota</taxon>
        <taxon>Clostridia</taxon>
        <taxon>Eubacteriales</taxon>
        <taxon>Clostridiaceae</taxon>
        <taxon>Lactonifactor</taxon>
    </lineage>
</organism>
<gene>
    <name evidence="9" type="ORF">SAMN02745158_02537</name>
</gene>
<dbReference type="EMBL" id="FQVI01000013">
    <property type="protein sequence ID" value="SHF10610.1"/>
    <property type="molecule type" value="Genomic_DNA"/>
</dbReference>
<proteinExistence type="predicted"/>
<evidence type="ECO:0000256" key="7">
    <source>
        <dbReference type="SAM" id="Phobius"/>
    </source>
</evidence>
<dbReference type="PANTHER" id="PTHR43124">
    <property type="entry name" value="PURINE EFFLUX PUMP PBUE"/>
    <property type="match status" value="1"/>
</dbReference>
<keyword evidence="4 7" id="KW-0812">Transmembrane</keyword>
<dbReference type="InterPro" id="IPR050189">
    <property type="entry name" value="MFS_Efflux_Transporters"/>
</dbReference>
<sequence>MSVKMSKAKASLFALACFLSSFTIMWQMYEVVIINDLYMVFPNHAAIITGILSWPALLTALASLAAGSLLKKLSTKAELIVAGVLMLAGIVPAFSADVYVLLVCSILMAIAAGISNTAGMAIISEVYLDENKRSRMMGWYNASMSLLSCGITLIGGVLAVQGWQTGFHIYWFTVPMLLLCILFLPNIRPADRPSEETAGAENSGSRTKGGFGARFWLFFISVFIFFIAYCPFFSYISVYIGENNLGGTDFTGLASTLTTVGSFVIGLVFGFLFAKMHRTLNLLFYILPVLVYLMLYFAPCQATTIAGSLIYGICYGGVFTFIYAYPGYCVPLEKQGFAMGLMTMNYSVGIFLGVYVGEWLMNANDGSITATYPATIIILAAAIVLELICCLKDRKDKLFQTAGN</sequence>
<evidence type="ECO:0000259" key="8">
    <source>
        <dbReference type="PROSITE" id="PS50850"/>
    </source>
</evidence>
<evidence type="ECO:0000256" key="3">
    <source>
        <dbReference type="ARBA" id="ARBA00022475"/>
    </source>
</evidence>
<dbReference type="GO" id="GO:0022857">
    <property type="term" value="F:transmembrane transporter activity"/>
    <property type="evidence" value="ECO:0007669"/>
    <property type="project" value="InterPro"/>
</dbReference>
<dbReference type="OrthoDB" id="1779190at2"/>
<evidence type="ECO:0000313" key="9">
    <source>
        <dbReference type="EMBL" id="SHF10610.1"/>
    </source>
</evidence>
<feature type="transmembrane region" description="Helical" evidence="7">
    <location>
        <begin position="305"/>
        <end position="325"/>
    </location>
</feature>
<feature type="transmembrane region" description="Helical" evidence="7">
    <location>
        <begin position="280"/>
        <end position="299"/>
    </location>
</feature>
<evidence type="ECO:0000313" key="10">
    <source>
        <dbReference type="Proteomes" id="UP000184245"/>
    </source>
</evidence>
<dbReference type="GO" id="GO:0005886">
    <property type="term" value="C:plasma membrane"/>
    <property type="evidence" value="ECO:0007669"/>
    <property type="project" value="UniProtKB-SubCell"/>
</dbReference>
<dbReference type="SUPFAM" id="SSF103473">
    <property type="entry name" value="MFS general substrate transporter"/>
    <property type="match status" value="1"/>
</dbReference>
<feature type="transmembrane region" description="Helical" evidence="7">
    <location>
        <begin position="47"/>
        <end position="70"/>
    </location>
</feature>
<dbReference type="PROSITE" id="PS50850">
    <property type="entry name" value="MFS"/>
    <property type="match status" value="1"/>
</dbReference>
<dbReference type="InterPro" id="IPR020846">
    <property type="entry name" value="MFS_dom"/>
</dbReference>
<feature type="transmembrane region" description="Helical" evidence="7">
    <location>
        <begin position="252"/>
        <end position="273"/>
    </location>
</feature>
<keyword evidence="5 7" id="KW-1133">Transmembrane helix</keyword>
<evidence type="ECO:0000256" key="2">
    <source>
        <dbReference type="ARBA" id="ARBA00022448"/>
    </source>
</evidence>
<comment type="subcellular location">
    <subcellularLocation>
        <location evidence="1">Cell membrane</location>
        <topology evidence="1">Multi-pass membrane protein</topology>
    </subcellularLocation>
</comment>
<feature type="domain" description="Major facilitator superfamily (MFS) profile" evidence="8">
    <location>
        <begin position="9"/>
        <end position="398"/>
    </location>
</feature>
<accession>A0A1M4YXZ5</accession>